<dbReference type="InterPro" id="IPR000620">
    <property type="entry name" value="EamA_dom"/>
</dbReference>
<dbReference type="Proteomes" id="UP001589789">
    <property type="component" value="Unassembled WGS sequence"/>
</dbReference>
<keyword evidence="4" id="KW-1185">Reference proteome</keyword>
<dbReference type="RefSeq" id="WP_377049388.1">
    <property type="nucleotide sequence ID" value="NZ_JBHLVZ010000005.1"/>
</dbReference>
<keyword evidence="1" id="KW-0472">Membrane</keyword>
<dbReference type="InterPro" id="IPR037185">
    <property type="entry name" value="EmrE-like"/>
</dbReference>
<feature type="transmembrane region" description="Helical" evidence="1">
    <location>
        <begin position="119"/>
        <end position="139"/>
    </location>
</feature>
<accession>A0ABV6INQ3</accession>
<keyword evidence="1" id="KW-0812">Transmembrane</keyword>
<evidence type="ECO:0000313" key="4">
    <source>
        <dbReference type="Proteomes" id="UP001589789"/>
    </source>
</evidence>
<organism evidence="3 4">
    <name type="scientific">Muricoccus vinaceus</name>
    <dbReference type="NCBI Taxonomy" id="424704"/>
    <lineage>
        <taxon>Bacteria</taxon>
        <taxon>Pseudomonadati</taxon>
        <taxon>Pseudomonadota</taxon>
        <taxon>Alphaproteobacteria</taxon>
        <taxon>Acetobacterales</taxon>
        <taxon>Roseomonadaceae</taxon>
        <taxon>Muricoccus</taxon>
    </lineage>
</organism>
<feature type="transmembrane region" description="Helical" evidence="1">
    <location>
        <begin position="177"/>
        <end position="194"/>
    </location>
</feature>
<dbReference type="SUPFAM" id="SSF103481">
    <property type="entry name" value="Multidrug resistance efflux transporter EmrE"/>
    <property type="match status" value="2"/>
</dbReference>
<feature type="transmembrane region" description="Helical" evidence="1">
    <location>
        <begin position="94"/>
        <end position="112"/>
    </location>
</feature>
<feature type="domain" description="EamA" evidence="2">
    <location>
        <begin position="147"/>
        <end position="273"/>
    </location>
</feature>
<reference evidence="3 4" key="1">
    <citation type="submission" date="2024-09" db="EMBL/GenBank/DDBJ databases">
        <authorList>
            <person name="Sun Q."/>
            <person name="Mori K."/>
        </authorList>
    </citation>
    <scope>NUCLEOTIDE SEQUENCE [LARGE SCALE GENOMIC DNA]</scope>
    <source>
        <strain evidence="3 4">CCM 7468</strain>
    </source>
</reference>
<evidence type="ECO:0000256" key="1">
    <source>
        <dbReference type="SAM" id="Phobius"/>
    </source>
</evidence>
<feature type="transmembrane region" description="Helical" evidence="1">
    <location>
        <begin position="68"/>
        <end position="88"/>
    </location>
</feature>
<dbReference type="EMBL" id="JBHLVZ010000005">
    <property type="protein sequence ID" value="MFC0385235.1"/>
    <property type="molecule type" value="Genomic_DNA"/>
</dbReference>
<gene>
    <name evidence="3" type="ORF">ACFFIC_06675</name>
</gene>
<protein>
    <submittedName>
        <fullName evidence="3">DMT family transporter</fullName>
    </submittedName>
</protein>
<feature type="transmembrane region" description="Helical" evidence="1">
    <location>
        <begin position="206"/>
        <end position="227"/>
    </location>
</feature>
<comment type="caution">
    <text evidence="3">The sequence shown here is derived from an EMBL/GenBank/DDBJ whole genome shotgun (WGS) entry which is preliminary data.</text>
</comment>
<name>A0ABV6INQ3_9PROT</name>
<evidence type="ECO:0000313" key="3">
    <source>
        <dbReference type="EMBL" id="MFC0385235.1"/>
    </source>
</evidence>
<dbReference type="PANTHER" id="PTHR22911:SF103">
    <property type="entry name" value="BLR2811 PROTEIN"/>
    <property type="match status" value="1"/>
</dbReference>
<sequence>MRGPLLLLSALGLFAVLDANSKLLSGGYHVSQVLAFRYAVLLLLLAVVGLLRGGALGPLRTQRPGAQLLRAGFMVGSGGGFFMSLRHLPLAEGYLVYFTAPFMLLALFRLLLKEPVPASAWGWCAVGFTGVLLALWPGLSAGGAWVAYGWGLVGAFCHAMVLVMNRSLRDEPGMARLILWSAAPTLPLLLPWAWAEWSTPPFGDALALAANGVLAGGATIALAAAFRHASAPRLAPLEFTALVFAVIADVTVWGVWPSAWVWAGAAVVSFAGVMAQRRGRAA</sequence>
<feature type="transmembrane region" description="Helical" evidence="1">
    <location>
        <begin position="234"/>
        <end position="253"/>
    </location>
</feature>
<dbReference type="Pfam" id="PF00892">
    <property type="entry name" value="EamA"/>
    <property type="match status" value="1"/>
</dbReference>
<dbReference type="PANTHER" id="PTHR22911">
    <property type="entry name" value="ACYL-MALONYL CONDENSING ENZYME-RELATED"/>
    <property type="match status" value="1"/>
</dbReference>
<keyword evidence="1" id="KW-1133">Transmembrane helix</keyword>
<feature type="transmembrane region" description="Helical" evidence="1">
    <location>
        <begin position="145"/>
        <end position="165"/>
    </location>
</feature>
<evidence type="ECO:0000259" key="2">
    <source>
        <dbReference type="Pfam" id="PF00892"/>
    </source>
</evidence>
<proteinExistence type="predicted"/>
<feature type="transmembrane region" description="Helical" evidence="1">
    <location>
        <begin position="259"/>
        <end position="275"/>
    </location>
</feature>
<feature type="transmembrane region" description="Helical" evidence="1">
    <location>
        <begin position="35"/>
        <end position="56"/>
    </location>
</feature>